<dbReference type="SMART" id="SM00855">
    <property type="entry name" value="PGAM"/>
    <property type="match status" value="1"/>
</dbReference>
<dbReference type="EC" id="3.1.3.-" evidence="1"/>
<dbReference type="RefSeq" id="WP_304537093.1">
    <property type="nucleotide sequence ID" value="NZ_JAUQOM010000010.1"/>
</dbReference>
<keyword evidence="2" id="KW-1185">Reference proteome</keyword>
<dbReference type="InterPro" id="IPR013078">
    <property type="entry name" value="His_Pase_superF_clade-1"/>
</dbReference>
<sequence length="189" mass="19598">MSGFLLHLLRHGEPEPAGHLLGHGDWPPTAAGIAACVDRARGLDVAALWASDLSRAALAGDAIGAVAGLPLRTDSRWRELDFGAWDGRAVADIDPAAMARFWDAPDAAPPPGGERWSALVARVSGAIAALPPHPTLVVTHGGAMRAALAALCGFSAAQAWAFDLPYAALLSLRVWPGDRPAAQIVGLRT</sequence>
<dbReference type="CDD" id="cd07067">
    <property type="entry name" value="HP_PGM_like"/>
    <property type="match status" value="1"/>
</dbReference>
<reference evidence="1" key="1">
    <citation type="submission" date="2023-07" db="EMBL/GenBank/DDBJ databases">
        <title>Bacterial whole genome sequence for Sphingobium sp. HBC34.</title>
        <authorList>
            <person name="Le V."/>
            <person name="Ko S.-R."/>
            <person name="Ahn C.-Y."/>
            <person name="Oh H.-M."/>
        </authorList>
    </citation>
    <scope>NUCLEOTIDE SEQUENCE</scope>
    <source>
        <strain evidence="1">HBC34</strain>
    </source>
</reference>
<dbReference type="EMBL" id="JAUQOM010000010">
    <property type="protein sequence ID" value="MDO7836673.1"/>
    <property type="molecule type" value="Genomic_DNA"/>
</dbReference>
<dbReference type="Proteomes" id="UP001176471">
    <property type="component" value="Unassembled WGS sequence"/>
</dbReference>
<dbReference type="Pfam" id="PF00300">
    <property type="entry name" value="His_Phos_1"/>
    <property type="match status" value="1"/>
</dbReference>
<protein>
    <submittedName>
        <fullName evidence="1">Histidine phosphatase family protein</fullName>
        <ecNumber evidence="1">3.1.3.-</ecNumber>
    </submittedName>
</protein>
<evidence type="ECO:0000313" key="2">
    <source>
        <dbReference type="Proteomes" id="UP001176471"/>
    </source>
</evidence>
<dbReference type="GO" id="GO:0016787">
    <property type="term" value="F:hydrolase activity"/>
    <property type="evidence" value="ECO:0007669"/>
    <property type="project" value="UniProtKB-KW"/>
</dbReference>
<comment type="caution">
    <text evidence="1">The sequence shown here is derived from an EMBL/GenBank/DDBJ whole genome shotgun (WGS) entry which is preliminary data.</text>
</comment>
<evidence type="ECO:0000313" key="1">
    <source>
        <dbReference type="EMBL" id="MDO7836673.1"/>
    </source>
</evidence>
<organism evidence="1 2">
    <name type="scientific">Sphingobium cyanobacteriorum</name>
    <dbReference type="NCBI Taxonomy" id="3063954"/>
    <lineage>
        <taxon>Bacteria</taxon>
        <taxon>Pseudomonadati</taxon>
        <taxon>Pseudomonadota</taxon>
        <taxon>Alphaproteobacteria</taxon>
        <taxon>Sphingomonadales</taxon>
        <taxon>Sphingomonadaceae</taxon>
        <taxon>Sphingobium</taxon>
    </lineage>
</organism>
<name>A0ABT8ZQF5_9SPHN</name>
<proteinExistence type="predicted"/>
<dbReference type="InterPro" id="IPR029033">
    <property type="entry name" value="His_PPase_superfam"/>
</dbReference>
<dbReference type="Gene3D" id="3.40.50.1240">
    <property type="entry name" value="Phosphoglycerate mutase-like"/>
    <property type="match status" value="1"/>
</dbReference>
<accession>A0ABT8ZQF5</accession>
<gene>
    <name evidence="1" type="ORF">Q4610_16625</name>
</gene>
<keyword evidence="1" id="KW-0378">Hydrolase</keyword>
<dbReference type="SUPFAM" id="SSF53254">
    <property type="entry name" value="Phosphoglycerate mutase-like"/>
    <property type="match status" value="1"/>
</dbReference>